<dbReference type="EMBL" id="AP027728">
    <property type="protein sequence ID" value="BDZ40272.1"/>
    <property type="molecule type" value="Genomic_DNA"/>
</dbReference>
<dbReference type="SUPFAM" id="SSF55347">
    <property type="entry name" value="Glyceraldehyde-3-phosphate dehydrogenase-like, C-terminal domain"/>
    <property type="match status" value="1"/>
</dbReference>
<dbReference type="Proteomes" id="UP001321543">
    <property type="component" value="Chromosome"/>
</dbReference>
<feature type="domain" description="GFO/IDH/MocA-like oxidoreductase" evidence="3">
    <location>
        <begin position="22"/>
        <end position="156"/>
    </location>
</feature>
<dbReference type="Pfam" id="PF22725">
    <property type="entry name" value="GFO_IDH_MocA_C3"/>
    <property type="match status" value="1"/>
</dbReference>
<evidence type="ECO:0000313" key="5">
    <source>
        <dbReference type="Proteomes" id="UP001321543"/>
    </source>
</evidence>
<proteinExistence type="predicted"/>
<evidence type="ECO:0000256" key="1">
    <source>
        <dbReference type="ARBA" id="ARBA00023002"/>
    </source>
</evidence>
<reference evidence="5" key="1">
    <citation type="journal article" date="2019" name="Int. J. Syst. Evol. Microbiol.">
        <title>The Global Catalogue of Microorganisms (GCM) 10K type strain sequencing project: providing services to taxonomists for standard genome sequencing and annotation.</title>
        <authorList>
            <consortium name="The Broad Institute Genomics Platform"/>
            <consortium name="The Broad Institute Genome Sequencing Center for Infectious Disease"/>
            <person name="Wu L."/>
            <person name="Ma J."/>
        </authorList>
    </citation>
    <scope>NUCLEOTIDE SEQUENCE [LARGE SCALE GENOMIC DNA]</scope>
    <source>
        <strain evidence="5">NBRC 106310</strain>
    </source>
</reference>
<evidence type="ECO:0000313" key="4">
    <source>
        <dbReference type="EMBL" id="BDZ40272.1"/>
    </source>
</evidence>
<dbReference type="PANTHER" id="PTHR43818:SF11">
    <property type="entry name" value="BCDNA.GH03377"/>
    <property type="match status" value="1"/>
</dbReference>
<organism evidence="4 5">
    <name type="scientific">Microbacterium suwonense</name>
    <dbReference type="NCBI Taxonomy" id="683047"/>
    <lineage>
        <taxon>Bacteria</taxon>
        <taxon>Bacillati</taxon>
        <taxon>Actinomycetota</taxon>
        <taxon>Actinomycetes</taxon>
        <taxon>Micrococcales</taxon>
        <taxon>Microbacteriaceae</taxon>
        <taxon>Microbacterium</taxon>
    </lineage>
</organism>
<name>A0ABN6X6M2_9MICO</name>
<keyword evidence="1" id="KW-0560">Oxidoreductase</keyword>
<sequence length="254" mass="26816">MSAATPSAWAGCAPDTVLGTGIQTARAAVDAGVIGRPVSAVATWVSAGHEAWHPNPDFYYREGGGPLLDMGPYYLTSLFHLLGPVKRVSGASSRPRAVRRIASGPRAGEEIPVEVDTHVTGVLEHVDGAISTVTFSFDAAATQAAPIEVHGETGTLSLPDPNMFTGEVRLRRPGQDAWSTLPTSAGYENGSRGIGLLDLVAGNARSDGSIALHVLEIMTALLESARTGKRLELTTTAERPPLVPLTSEREWRMQ</sequence>
<dbReference type="InterPro" id="IPR050463">
    <property type="entry name" value="Gfo/Idh/MocA_oxidrdct_glycsds"/>
</dbReference>
<evidence type="ECO:0000259" key="3">
    <source>
        <dbReference type="Pfam" id="PF22725"/>
    </source>
</evidence>
<dbReference type="Gene3D" id="3.30.360.10">
    <property type="entry name" value="Dihydrodipicolinate Reductase, domain 2"/>
    <property type="match status" value="1"/>
</dbReference>
<accession>A0ABN6X6M2</accession>
<protein>
    <recommendedName>
        <fullName evidence="3">GFO/IDH/MocA-like oxidoreductase domain-containing protein</fullName>
    </recommendedName>
</protein>
<keyword evidence="5" id="KW-1185">Reference proteome</keyword>
<keyword evidence="2" id="KW-0520">NAD</keyword>
<dbReference type="PANTHER" id="PTHR43818">
    <property type="entry name" value="BCDNA.GH03377"/>
    <property type="match status" value="1"/>
</dbReference>
<gene>
    <name evidence="4" type="ORF">GCM10025863_28860</name>
</gene>
<evidence type="ECO:0000256" key="2">
    <source>
        <dbReference type="ARBA" id="ARBA00023027"/>
    </source>
</evidence>
<dbReference type="InterPro" id="IPR055170">
    <property type="entry name" value="GFO_IDH_MocA-like_dom"/>
</dbReference>